<sequence>MRAPDGTFIYRDDDPLSYRLQAKPIHCFARTADGRDVLIRLISKGEQGLEELDVQQRVAAGSLAFRGENHCLPMLQQLILEDMTFGVFPAMCEGFNFPWYHAISEVFDAIIQLLEGLHFLHRLLIAHRDIGAENILINFSGGFRPIHADQPFRSLFPVRYYLIDFELSVRFREDSRSEDRVVTGMPLKRLGLEDPEDYGRDVAPEMLSGEPYDPFKTDVFQMGKMFHDHFHSLKDDVPGLVAIFAAMMADQPNSRPTAGEALDEIRAYEKTLTRVQLELPVPESDIPVPTISEQERDREERKKRKAARAEALATH</sequence>
<feature type="domain" description="Protein kinase" evidence="2">
    <location>
        <begin position="1"/>
        <end position="315"/>
    </location>
</feature>
<dbReference type="SUPFAM" id="SSF56112">
    <property type="entry name" value="Protein kinase-like (PK-like)"/>
    <property type="match status" value="1"/>
</dbReference>
<dbReference type="GO" id="GO:0005524">
    <property type="term" value="F:ATP binding"/>
    <property type="evidence" value="ECO:0007669"/>
    <property type="project" value="InterPro"/>
</dbReference>
<dbReference type="PANTHER" id="PTHR44167">
    <property type="entry name" value="OVARIAN-SPECIFIC SERINE/THREONINE-PROTEIN KINASE LOK-RELATED"/>
    <property type="match status" value="1"/>
</dbReference>
<feature type="region of interest" description="Disordered" evidence="1">
    <location>
        <begin position="280"/>
        <end position="315"/>
    </location>
</feature>
<comment type="caution">
    <text evidence="3">The sequence shown here is derived from an EMBL/GenBank/DDBJ whole genome shotgun (WGS) entry which is preliminary data.</text>
</comment>
<dbReference type="InterPro" id="IPR000719">
    <property type="entry name" value="Prot_kinase_dom"/>
</dbReference>
<dbReference type="PANTHER" id="PTHR44167:SF30">
    <property type="entry name" value="PHOSPHORYLASE KINASE"/>
    <property type="match status" value="1"/>
</dbReference>
<dbReference type="Gene3D" id="1.10.510.10">
    <property type="entry name" value="Transferase(Phosphotransferase) domain 1"/>
    <property type="match status" value="1"/>
</dbReference>
<dbReference type="AlphaFoldDB" id="A0A9P6DM91"/>
<dbReference type="InterPro" id="IPR011009">
    <property type="entry name" value="Kinase-like_dom_sf"/>
</dbReference>
<evidence type="ECO:0000259" key="2">
    <source>
        <dbReference type="PROSITE" id="PS50011"/>
    </source>
</evidence>
<dbReference type="Proteomes" id="UP000886523">
    <property type="component" value="Unassembled WGS sequence"/>
</dbReference>
<dbReference type="OrthoDB" id="2985259at2759"/>
<keyword evidence="4" id="KW-1185">Reference proteome</keyword>
<proteinExistence type="predicted"/>
<evidence type="ECO:0000256" key="1">
    <source>
        <dbReference type="SAM" id="MobiDB-lite"/>
    </source>
</evidence>
<dbReference type="EMBL" id="MU129074">
    <property type="protein sequence ID" value="KAF9507711.1"/>
    <property type="molecule type" value="Genomic_DNA"/>
</dbReference>
<dbReference type="GO" id="GO:0004674">
    <property type="term" value="F:protein serine/threonine kinase activity"/>
    <property type="evidence" value="ECO:0007669"/>
    <property type="project" value="TreeGrafter"/>
</dbReference>
<dbReference type="GO" id="GO:0005634">
    <property type="term" value="C:nucleus"/>
    <property type="evidence" value="ECO:0007669"/>
    <property type="project" value="TreeGrafter"/>
</dbReference>
<dbReference type="PROSITE" id="PS50011">
    <property type="entry name" value="PROTEIN_KINASE_DOM"/>
    <property type="match status" value="1"/>
</dbReference>
<gene>
    <name evidence="3" type="ORF">BS47DRAFT_1351213</name>
</gene>
<reference evidence="3" key="1">
    <citation type="journal article" date="2020" name="Nat. Commun.">
        <title>Large-scale genome sequencing of mycorrhizal fungi provides insights into the early evolution of symbiotic traits.</title>
        <authorList>
            <person name="Miyauchi S."/>
            <person name="Kiss E."/>
            <person name="Kuo A."/>
            <person name="Drula E."/>
            <person name="Kohler A."/>
            <person name="Sanchez-Garcia M."/>
            <person name="Morin E."/>
            <person name="Andreopoulos B."/>
            <person name="Barry K.W."/>
            <person name="Bonito G."/>
            <person name="Buee M."/>
            <person name="Carver A."/>
            <person name="Chen C."/>
            <person name="Cichocki N."/>
            <person name="Clum A."/>
            <person name="Culley D."/>
            <person name="Crous P.W."/>
            <person name="Fauchery L."/>
            <person name="Girlanda M."/>
            <person name="Hayes R.D."/>
            <person name="Keri Z."/>
            <person name="LaButti K."/>
            <person name="Lipzen A."/>
            <person name="Lombard V."/>
            <person name="Magnuson J."/>
            <person name="Maillard F."/>
            <person name="Murat C."/>
            <person name="Nolan M."/>
            <person name="Ohm R.A."/>
            <person name="Pangilinan J."/>
            <person name="Pereira M.F."/>
            <person name="Perotto S."/>
            <person name="Peter M."/>
            <person name="Pfister S."/>
            <person name="Riley R."/>
            <person name="Sitrit Y."/>
            <person name="Stielow J.B."/>
            <person name="Szollosi G."/>
            <person name="Zifcakova L."/>
            <person name="Stursova M."/>
            <person name="Spatafora J.W."/>
            <person name="Tedersoo L."/>
            <person name="Vaario L.M."/>
            <person name="Yamada A."/>
            <person name="Yan M."/>
            <person name="Wang P."/>
            <person name="Xu J."/>
            <person name="Bruns T."/>
            <person name="Baldrian P."/>
            <person name="Vilgalys R."/>
            <person name="Dunand C."/>
            <person name="Henrissat B."/>
            <person name="Grigoriev I.V."/>
            <person name="Hibbett D."/>
            <person name="Nagy L.G."/>
            <person name="Martin F.M."/>
        </authorList>
    </citation>
    <scope>NUCLEOTIDE SEQUENCE</scope>
    <source>
        <strain evidence="3">UP504</strain>
    </source>
</reference>
<protein>
    <recommendedName>
        <fullName evidence="2">Protein kinase domain-containing protein</fullName>
    </recommendedName>
</protein>
<organism evidence="3 4">
    <name type="scientific">Hydnum rufescens UP504</name>
    <dbReference type="NCBI Taxonomy" id="1448309"/>
    <lineage>
        <taxon>Eukaryota</taxon>
        <taxon>Fungi</taxon>
        <taxon>Dikarya</taxon>
        <taxon>Basidiomycota</taxon>
        <taxon>Agaricomycotina</taxon>
        <taxon>Agaricomycetes</taxon>
        <taxon>Cantharellales</taxon>
        <taxon>Hydnaceae</taxon>
        <taxon>Hydnum</taxon>
    </lineage>
</organism>
<name>A0A9P6DM91_9AGAM</name>
<dbReference type="Pfam" id="PF00069">
    <property type="entry name" value="Pkinase"/>
    <property type="match status" value="1"/>
</dbReference>
<dbReference type="GO" id="GO:0044773">
    <property type="term" value="P:mitotic DNA damage checkpoint signaling"/>
    <property type="evidence" value="ECO:0007669"/>
    <property type="project" value="TreeGrafter"/>
</dbReference>
<evidence type="ECO:0000313" key="4">
    <source>
        <dbReference type="Proteomes" id="UP000886523"/>
    </source>
</evidence>
<dbReference type="SMART" id="SM00220">
    <property type="entry name" value="S_TKc"/>
    <property type="match status" value="1"/>
</dbReference>
<accession>A0A9P6DM91</accession>
<evidence type="ECO:0000313" key="3">
    <source>
        <dbReference type="EMBL" id="KAF9507711.1"/>
    </source>
</evidence>